<gene>
    <name evidence="16" type="ORF">PMAYCL1PPCAC_18146</name>
</gene>
<dbReference type="GO" id="GO:0015280">
    <property type="term" value="F:ligand-gated sodium channel activity"/>
    <property type="evidence" value="ECO:0007669"/>
    <property type="project" value="TreeGrafter"/>
</dbReference>
<dbReference type="PANTHER" id="PTHR11690">
    <property type="entry name" value="AMILORIDE-SENSITIVE SODIUM CHANNEL-RELATED"/>
    <property type="match status" value="1"/>
</dbReference>
<evidence type="ECO:0000313" key="17">
    <source>
        <dbReference type="Proteomes" id="UP001328107"/>
    </source>
</evidence>
<feature type="transmembrane region" description="Helical" evidence="15">
    <location>
        <begin position="672"/>
        <end position="699"/>
    </location>
</feature>
<keyword evidence="4 13" id="KW-0894">Sodium channel</keyword>
<feature type="region of interest" description="Disordered" evidence="14">
    <location>
        <begin position="709"/>
        <end position="761"/>
    </location>
</feature>
<dbReference type="FunFam" id="1.10.287.770:FF:000001">
    <property type="entry name" value="Acid-sensing ion channel subunit 1"/>
    <property type="match status" value="1"/>
</dbReference>
<keyword evidence="3 13" id="KW-0813">Transport</keyword>
<evidence type="ECO:0000256" key="12">
    <source>
        <dbReference type="ARBA" id="ARBA00023303"/>
    </source>
</evidence>
<dbReference type="Pfam" id="PF00858">
    <property type="entry name" value="ASC"/>
    <property type="match status" value="1"/>
</dbReference>
<dbReference type="InterPro" id="IPR020903">
    <property type="entry name" value="ENaC_CS"/>
</dbReference>
<keyword evidence="6 15" id="KW-1133">Transmembrane helix</keyword>
<keyword evidence="17" id="KW-1185">Reference proteome</keyword>
<dbReference type="Gene3D" id="2.60.470.10">
    <property type="entry name" value="Acid-sensing ion channels like domains"/>
    <property type="match status" value="1"/>
</dbReference>
<dbReference type="PROSITE" id="PS01206">
    <property type="entry name" value="ASC"/>
    <property type="match status" value="1"/>
</dbReference>
<dbReference type="EMBL" id="BTRK01000004">
    <property type="protein sequence ID" value="GMR47951.1"/>
    <property type="molecule type" value="Genomic_DNA"/>
</dbReference>
<evidence type="ECO:0000256" key="4">
    <source>
        <dbReference type="ARBA" id="ARBA00022461"/>
    </source>
</evidence>
<keyword evidence="8 13" id="KW-0406">Ion transport</keyword>
<evidence type="ECO:0000256" key="11">
    <source>
        <dbReference type="ARBA" id="ARBA00023201"/>
    </source>
</evidence>
<evidence type="ECO:0000256" key="13">
    <source>
        <dbReference type="RuleBase" id="RU000679"/>
    </source>
</evidence>
<dbReference type="GO" id="GO:0005886">
    <property type="term" value="C:plasma membrane"/>
    <property type="evidence" value="ECO:0007669"/>
    <property type="project" value="TreeGrafter"/>
</dbReference>
<evidence type="ECO:0008006" key="18">
    <source>
        <dbReference type="Google" id="ProtNLM"/>
    </source>
</evidence>
<name>A0AAN5CNX9_9BILA</name>
<dbReference type="PRINTS" id="PR01078">
    <property type="entry name" value="AMINACHANNEL"/>
</dbReference>
<dbReference type="InterPro" id="IPR004726">
    <property type="entry name" value="Deg-1"/>
</dbReference>
<keyword evidence="7" id="KW-0915">Sodium</keyword>
<keyword evidence="9 15" id="KW-0472">Membrane</keyword>
<comment type="similarity">
    <text evidence="2 13">Belongs to the amiloride-sensitive sodium channel (TC 1.A.6) family.</text>
</comment>
<keyword evidence="11 13" id="KW-0739">Sodium transport</keyword>
<dbReference type="NCBIfam" id="TIGR00867">
    <property type="entry name" value="deg-1"/>
    <property type="match status" value="1"/>
</dbReference>
<feature type="transmembrane region" description="Helical" evidence="15">
    <location>
        <begin position="98"/>
        <end position="117"/>
    </location>
</feature>
<evidence type="ECO:0000256" key="10">
    <source>
        <dbReference type="ARBA" id="ARBA00023180"/>
    </source>
</evidence>
<accession>A0AAN5CNX9</accession>
<evidence type="ECO:0000256" key="3">
    <source>
        <dbReference type="ARBA" id="ARBA00022448"/>
    </source>
</evidence>
<dbReference type="InterPro" id="IPR001873">
    <property type="entry name" value="ENaC"/>
</dbReference>
<evidence type="ECO:0000313" key="16">
    <source>
        <dbReference type="EMBL" id="GMR47951.1"/>
    </source>
</evidence>
<evidence type="ECO:0000256" key="6">
    <source>
        <dbReference type="ARBA" id="ARBA00022989"/>
    </source>
</evidence>
<sequence>MCDIVYVERGFDRSEEGKMGKNEGELITPSVGYVTMSGEDEEDYLNLFSDRKVSSRKSERLSHQDKNQSLKILFRDFCNRTSSHGIPFFRGDSYFGRFTWMAIFFCCLSFFIFQTYWTMSEYLDYRTIIEMQLKFEPAPFPAATVCNLNPFKYSELKQHESIQETFEIYERVIEQSDRTLLPTDISSKKSSSSREIDMALEKIIESERKMKRKTPINPKRVRRQTEYHAVFAKCSCLPQSDQCVPNRNPLQVNATVCVCFEDSSTGDVWPCYSSSVWSSRSCSQCSHSRTCIHPDHPNASLPISHQVQCLCQSVSHYCVITPSGEELTWWNPHNYSVLPITPPVVVEVSEAFGLDELRDKGAITTKTKENLMFLVAALDRETRRNLSYTLDHFVLRCSFNGKDCDMDKDFKLHMDPEYGNCYTFNFNDSVTMKNSRAGPMYGLRLLLNVNQSDYMPTTEAAGVRIVVHEQDQEPFPDTFGYSAPTGFISSFGLKTKVLHRLDGPYGKCSDSFRPEGYIYHEHYSPEGCYRNCFQQLVLRECGCGDPRFPLQSEDNKTCNAKSKTERACLSNITNTSGGFYHLQTDCECIQPCTENVFETAYSAAAWPSINFKIGTDCPGIFEIFNDSTACTEYYRVNTAYIEIYYEQLNFETLRETAGYTLVNLFSDFGGNIGLWIGFSVITFAEIFELLFEVITFVLYHKPKQLRARQREKAEEQKKRRGIPSLIQSHLVTIDRPSARKRGPSKVPLDDIKEFENESVEE</sequence>
<dbReference type="Proteomes" id="UP001328107">
    <property type="component" value="Unassembled WGS sequence"/>
</dbReference>
<proteinExistence type="inferred from homology"/>
<dbReference type="PANTHER" id="PTHR11690:SF242">
    <property type="entry name" value="DEGENERIN UNC-8"/>
    <property type="match status" value="1"/>
</dbReference>
<keyword evidence="5 13" id="KW-0812">Transmembrane</keyword>
<evidence type="ECO:0000256" key="8">
    <source>
        <dbReference type="ARBA" id="ARBA00023065"/>
    </source>
</evidence>
<reference evidence="17" key="1">
    <citation type="submission" date="2022-10" db="EMBL/GenBank/DDBJ databases">
        <title>Genome assembly of Pristionchus species.</title>
        <authorList>
            <person name="Yoshida K."/>
            <person name="Sommer R.J."/>
        </authorList>
    </citation>
    <scope>NUCLEOTIDE SEQUENCE [LARGE SCALE GENOMIC DNA]</scope>
    <source>
        <strain evidence="17">RS5460</strain>
    </source>
</reference>
<evidence type="ECO:0000256" key="2">
    <source>
        <dbReference type="ARBA" id="ARBA00007193"/>
    </source>
</evidence>
<evidence type="ECO:0000256" key="14">
    <source>
        <dbReference type="SAM" id="MobiDB-lite"/>
    </source>
</evidence>
<evidence type="ECO:0000256" key="5">
    <source>
        <dbReference type="ARBA" id="ARBA00022692"/>
    </source>
</evidence>
<evidence type="ECO:0000256" key="15">
    <source>
        <dbReference type="SAM" id="Phobius"/>
    </source>
</evidence>
<protein>
    <recommendedName>
        <fullName evidence="18">Ion channel</fullName>
    </recommendedName>
</protein>
<evidence type="ECO:0000256" key="9">
    <source>
        <dbReference type="ARBA" id="ARBA00023136"/>
    </source>
</evidence>
<dbReference type="Gene3D" id="1.10.287.770">
    <property type="entry name" value="YojJ-like"/>
    <property type="match status" value="1"/>
</dbReference>
<dbReference type="AlphaFoldDB" id="A0AAN5CNX9"/>
<keyword evidence="12 13" id="KW-0407">Ion channel</keyword>
<comment type="subcellular location">
    <subcellularLocation>
        <location evidence="1">Membrane</location>
        <topology evidence="1">Multi-pass membrane protein</topology>
    </subcellularLocation>
</comment>
<comment type="caution">
    <text evidence="16">The sequence shown here is derived from an EMBL/GenBank/DDBJ whole genome shotgun (WGS) entry which is preliminary data.</text>
</comment>
<organism evidence="16 17">
    <name type="scientific">Pristionchus mayeri</name>
    <dbReference type="NCBI Taxonomy" id="1317129"/>
    <lineage>
        <taxon>Eukaryota</taxon>
        <taxon>Metazoa</taxon>
        <taxon>Ecdysozoa</taxon>
        <taxon>Nematoda</taxon>
        <taxon>Chromadorea</taxon>
        <taxon>Rhabditida</taxon>
        <taxon>Rhabditina</taxon>
        <taxon>Diplogasteromorpha</taxon>
        <taxon>Diplogasteroidea</taxon>
        <taxon>Neodiplogasteridae</taxon>
        <taxon>Pristionchus</taxon>
    </lineage>
</organism>
<keyword evidence="10" id="KW-0325">Glycoprotein</keyword>
<evidence type="ECO:0000256" key="7">
    <source>
        <dbReference type="ARBA" id="ARBA00023053"/>
    </source>
</evidence>
<evidence type="ECO:0000256" key="1">
    <source>
        <dbReference type="ARBA" id="ARBA00004141"/>
    </source>
</evidence>